<dbReference type="Gene3D" id="3.40.50.1360">
    <property type="match status" value="1"/>
</dbReference>
<reference evidence="2 3" key="1">
    <citation type="submission" date="2019-03" db="EMBL/GenBank/DDBJ databases">
        <title>Genomic Encyclopedia of Type Strains, Phase IV (KMG-IV): sequencing the most valuable type-strain genomes for metagenomic binning, comparative biology and taxonomic classification.</title>
        <authorList>
            <person name="Goeker M."/>
        </authorList>
    </citation>
    <scope>NUCLEOTIDE SEQUENCE [LARGE SCALE GENOMIC DNA]</scope>
    <source>
        <strain evidence="2 3">DSM 101</strain>
    </source>
</reference>
<evidence type="ECO:0000259" key="1">
    <source>
        <dbReference type="Pfam" id="PF01182"/>
    </source>
</evidence>
<evidence type="ECO:0000313" key="3">
    <source>
        <dbReference type="Proteomes" id="UP000295030"/>
    </source>
</evidence>
<dbReference type="EMBL" id="SMFY01000005">
    <property type="protein sequence ID" value="TCK19706.1"/>
    <property type="molecule type" value="Genomic_DNA"/>
</dbReference>
<dbReference type="InterPro" id="IPR004547">
    <property type="entry name" value="Glucosamine6P_isomerase"/>
</dbReference>
<gene>
    <name evidence="2" type="ORF">EV667_4159</name>
</gene>
<dbReference type="GO" id="GO:0005975">
    <property type="term" value="P:carbohydrate metabolic process"/>
    <property type="evidence" value="ECO:0007669"/>
    <property type="project" value="InterPro"/>
</dbReference>
<dbReference type="GO" id="GO:0005737">
    <property type="term" value="C:cytoplasm"/>
    <property type="evidence" value="ECO:0007669"/>
    <property type="project" value="TreeGrafter"/>
</dbReference>
<dbReference type="GO" id="GO:0042802">
    <property type="term" value="F:identical protein binding"/>
    <property type="evidence" value="ECO:0007669"/>
    <property type="project" value="TreeGrafter"/>
</dbReference>
<dbReference type="InterPro" id="IPR037171">
    <property type="entry name" value="NagB/RpiA_transferase-like"/>
</dbReference>
<dbReference type="Pfam" id="PF01182">
    <property type="entry name" value="Glucosamine_iso"/>
    <property type="match status" value="1"/>
</dbReference>
<dbReference type="SUPFAM" id="SSF100950">
    <property type="entry name" value="NagB/RpiA/CoA transferase-like"/>
    <property type="match status" value="1"/>
</dbReference>
<sequence>MIDIHLYETKTANGTAAAEFGASAIREAIAARGGANVVIATGASQFEMLEALVAAPGIDWSKVTAFHLDEYIGMPETHPASFRKYLKERFTGRLSTLGAFHFIAGDAPDLDAELARINAELDAHPIDVMFAGIGENGHLAFNDPPADFTSTVAYKVVELEERCRRQQFGEGWFPTLEDVPHEAISMTVQRIVSSRLVVLTVPDARKAEAVQHVLEGPVTNMWPASILQQHPACHAFLDRAAASRLTKKTAAANA</sequence>
<feature type="domain" description="Glucosamine/galactosamine-6-phosphate isomerase" evidence="1">
    <location>
        <begin position="12"/>
        <end position="229"/>
    </location>
</feature>
<dbReference type="InterPro" id="IPR006148">
    <property type="entry name" value="Glc/Gal-6P_isomerase"/>
</dbReference>
<dbReference type="AlphaFoldDB" id="A0A4V2PH80"/>
<dbReference type="Proteomes" id="UP000295030">
    <property type="component" value="Unassembled WGS sequence"/>
</dbReference>
<dbReference type="GO" id="GO:0019262">
    <property type="term" value="P:N-acetylneuraminate catabolic process"/>
    <property type="evidence" value="ECO:0007669"/>
    <property type="project" value="TreeGrafter"/>
</dbReference>
<accession>A0A4V2PH80</accession>
<evidence type="ECO:0000313" key="2">
    <source>
        <dbReference type="EMBL" id="TCK19706.1"/>
    </source>
</evidence>
<name>A0A4V2PH80_ANCAQ</name>
<dbReference type="GO" id="GO:0004342">
    <property type="term" value="F:glucosamine-6-phosphate deaminase activity"/>
    <property type="evidence" value="ECO:0007669"/>
    <property type="project" value="InterPro"/>
</dbReference>
<dbReference type="PANTHER" id="PTHR11280:SF6">
    <property type="entry name" value="GLUCOSAMINE-6-PHOSPHATE ISOMERASE NAGB"/>
    <property type="match status" value="1"/>
</dbReference>
<dbReference type="CDD" id="cd01399">
    <property type="entry name" value="GlcN6P_deaminase"/>
    <property type="match status" value="1"/>
</dbReference>
<proteinExistence type="predicted"/>
<organism evidence="2 3">
    <name type="scientific">Ancylobacter aquaticus</name>
    <dbReference type="NCBI Taxonomy" id="100"/>
    <lineage>
        <taxon>Bacteria</taxon>
        <taxon>Pseudomonadati</taxon>
        <taxon>Pseudomonadota</taxon>
        <taxon>Alphaproteobacteria</taxon>
        <taxon>Hyphomicrobiales</taxon>
        <taxon>Xanthobacteraceae</taxon>
        <taxon>Ancylobacter</taxon>
    </lineage>
</organism>
<dbReference type="RefSeq" id="WP_131837208.1">
    <property type="nucleotide sequence ID" value="NZ_SMFY01000005.1"/>
</dbReference>
<dbReference type="OrthoDB" id="9791139at2"/>
<dbReference type="GO" id="GO:0006043">
    <property type="term" value="P:glucosamine catabolic process"/>
    <property type="evidence" value="ECO:0007669"/>
    <property type="project" value="TreeGrafter"/>
</dbReference>
<protein>
    <submittedName>
        <fullName evidence="2">Glucosamine-6-phosphate deaminase</fullName>
    </submittedName>
</protein>
<comment type="caution">
    <text evidence="2">The sequence shown here is derived from an EMBL/GenBank/DDBJ whole genome shotgun (WGS) entry which is preliminary data.</text>
</comment>
<keyword evidence="3" id="KW-1185">Reference proteome</keyword>
<dbReference type="GO" id="GO:0006046">
    <property type="term" value="P:N-acetylglucosamine catabolic process"/>
    <property type="evidence" value="ECO:0007669"/>
    <property type="project" value="TreeGrafter"/>
</dbReference>
<dbReference type="PANTHER" id="PTHR11280">
    <property type="entry name" value="GLUCOSAMINE-6-PHOSPHATE ISOMERASE"/>
    <property type="match status" value="1"/>
</dbReference>